<name>A0A927MJT5_9BACL</name>
<organism evidence="1 2">
    <name type="scientific">Sporosarcina limicola</name>
    <dbReference type="NCBI Taxonomy" id="34101"/>
    <lineage>
        <taxon>Bacteria</taxon>
        <taxon>Bacillati</taxon>
        <taxon>Bacillota</taxon>
        <taxon>Bacilli</taxon>
        <taxon>Bacillales</taxon>
        <taxon>Caryophanaceae</taxon>
        <taxon>Sporosarcina</taxon>
    </lineage>
</organism>
<comment type="caution">
    <text evidence="1">The sequence shown here is derived from an EMBL/GenBank/DDBJ whole genome shotgun (WGS) entry which is preliminary data.</text>
</comment>
<dbReference type="Proteomes" id="UP000658225">
    <property type="component" value="Unassembled WGS sequence"/>
</dbReference>
<protein>
    <submittedName>
        <fullName evidence="1">Uncharacterized protein</fullName>
    </submittedName>
</protein>
<reference evidence="1" key="1">
    <citation type="submission" date="2020-10" db="EMBL/GenBank/DDBJ databases">
        <title>Genomic Encyclopedia of Type Strains, Phase IV (KMG-IV): sequencing the most valuable type-strain genomes for metagenomic binning, comparative biology and taxonomic classification.</title>
        <authorList>
            <person name="Goeker M."/>
        </authorList>
    </citation>
    <scope>NUCLEOTIDE SEQUENCE</scope>
    <source>
        <strain evidence="1">DSM 13886</strain>
    </source>
</reference>
<gene>
    <name evidence="1" type="ORF">H4683_003131</name>
</gene>
<evidence type="ECO:0000313" key="2">
    <source>
        <dbReference type="Proteomes" id="UP000658225"/>
    </source>
</evidence>
<dbReference type="EMBL" id="JADBEL010000020">
    <property type="protein sequence ID" value="MBE1556010.1"/>
    <property type="molecule type" value="Genomic_DNA"/>
</dbReference>
<keyword evidence="2" id="KW-1185">Reference proteome</keyword>
<accession>A0A927MJT5</accession>
<dbReference type="RefSeq" id="WP_192599697.1">
    <property type="nucleotide sequence ID" value="NZ_JADBEL010000020.1"/>
</dbReference>
<proteinExistence type="predicted"/>
<sequence length="208" mass="24873">MIHTFRIISDLEVQHVNYMKEKYRIETYELCGNFGSIFKGVEVCIAKQLYTNKLHASIVVDLPVMLNRGEITNADFPFVTKTLENVFECFFGDKNLFQKHRLMRIDYRYDVIVESKEHRDAYIDLFEKSLQKKGHLQRKLGRFNVKREFVEYGTTIEHKNKSIKSMIYDKMAERIIKGEKVETYEKNVLRFEVALLVDRLYYEKNQMD</sequence>
<dbReference type="AlphaFoldDB" id="A0A927MJT5"/>
<evidence type="ECO:0000313" key="1">
    <source>
        <dbReference type="EMBL" id="MBE1556010.1"/>
    </source>
</evidence>